<accession>A0A1Y5FG16</accession>
<gene>
    <name evidence="5" type="ORF">A9Q84_01335</name>
</gene>
<dbReference type="SUPFAM" id="SSF55248">
    <property type="entry name" value="PCD-like"/>
    <property type="match status" value="1"/>
</dbReference>
<dbReference type="Pfam" id="PF01329">
    <property type="entry name" value="Pterin_4a"/>
    <property type="match status" value="1"/>
</dbReference>
<dbReference type="PANTHER" id="PTHR12599:SF0">
    <property type="entry name" value="PTERIN-4-ALPHA-CARBINOLAMINE DEHYDRATASE"/>
    <property type="match status" value="1"/>
</dbReference>
<comment type="caution">
    <text evidence="5">The sequence shown here is derived from an EMBL/GenBank/DDBJ whole genome shotgun (WGS) entry which is preliminary data.</text>
</comment>
<comment type="similarity">
    <text evidence="2">Belongs to the pterin-4-alpha-carbinolamine dehydratase family.</text>
</comment>
<dbReference type="Proteomes" id="UP000196531">
    <property type="component" value="Unassembled WGS sequence"/>
</dbReference>
<protein>
    <recommendedName>
        <fullName evidence="3">4a-hydroxytetrahydrobiopterin dehydratase</fullName>
        <ecNumber evidence="3">4.2.1.96</ecNumber>
    </recommendedName>
</protein>
<dbReference type="GO" id="GO:0006729">
    <property type="term" value="P:tetrahydrobiopterin biosynthetic process"/>
    <property type="evidence" value="ECO:0007669"/>
    <property type="project" value="InterPro"/>
</dbReference>
<evidence type="ECO:0000256" key="2">
    <source>
        <dbReference type="ARBA" id="ARBA00006472"/>
    </source>
</evidence>
<evidence type="ECO:0000256" key="1">
    <source>
        <dbReference type="ARBA" id="ARBA00001554"/>
    </source>
</evidence>
<evidence type="ECO:0000313" key="6">
    <source>
        <dbReference type="Proteomes" id="UP000196531"/>
    </source>
</evidence>
<dbReference type="EMBL" id="MAAO01000002">
    <property type="protein sequence ID" value="OUR99696.1"/>
    <property type="molecule type" value="Genomic_DNA"/>
</dbReference>
<evidence type="ECO:0000256" key="3">
    <source>
        <dbReference type="ARBA" id="ARBA00013252"/>
    </source>
</evidence>
<proteinExistence type="inferred from homology"/>
<keyword evidence="4" id="KW-0456">Lyase</keyword>
<evidence type="ECO:0000313" key="5">
    <source>
        <dbReference type="EMBL" id="OUR99696.1"/>
    </source>
</evidence>
<dbReference type="CDD" id="cd00913">
    <property type="entry name" value="PCD_DCoH_subfamily_a"/>
    <property type="match status" value="1"/>
</dbReference>
<name>A0A1Y5FG16_9BACT</name>
<dbReference type="GO" id="GO:0008124">
    <property type="term" value="F:4-alpha-hydroxytetrahydrobiopterin dehydratase activity"/>
    <property type="evidence" value="ECO:0007669"/>
    <property type="project" value="UniProtKB-EC"/>
</dbReference>
<dbReference type="EC" id="4.2.1.96" evidence="3"/>
<dbReference type="PANTHER" id="PTHR12599">
    <property type="entry name" value="PTERIN-4-ALPHA-CARBINOLAMINE DEHYDRATASE"/>
    <property type="match status" value="1"/>
</dbReference>
<dbReference type="InterPro" id="IPR036428">
    <property type="entry name" value="PCD_sf"/>
</dbReference>
<organism evidence="5 6">
    <name type="scientific">Halobacteriovorax marinus</name>
    <dbReference type="NCBI Taxonomy" id="97084"/>
    <lineage>
        <taxon>Bacteria</taxon>
        <taxon>Pseudomonadati</taxon>
        <taxon>Bdellovibrionota</taxon>
        <taxon>Bacteriovoracia</taxon>
        <taxon>Bacteriovoracales</taxon>
        <taxon>Halobacteriovoraceae</taxon>
        <taxon>Halobacteriovorax</taxon>
    </lineage>
</organism>
<comment type="catalytic activity">
    <reaction evidence="1">
        <text>(4aS,6R)-4a-hydroxy-L-erythro-5,6,7,8-tetrahydrobiopterin = (6R)-L-erythro-6,7-dihydrobiopterin + H2O</text>
        <dbReference type="Rhea" id="RHEA:11920"/>
        <dbReference type="ChEBI" id="CHEBI:15377"/>
        <dbReference type="ChEBI" id="CHEBI:15642"/>
        <dbReference type="ChEBI" id="CHEBI:43120"/>
        <dbReference type="EC" id="4.2.1.96"/>
    </reaction>
</comment>
<dbReference type="InterPro" id="IPR001533">
    <property type="entry name" value="Pterin_deHydtase"/>
</dbReference>
<dbReference type="AlphaFoldDB" id="A0A1Y5FG16"/>
<dbReference type="Gene3D" id="3.30.1360.20">
    <property type="entry name" value="Transcriptional coactivator/pterin dehydratase"/>
    <property type="match status" value="1"/>
</dbReference>
<sequence length="111" mass="12759">MNSLSKKSCIPCKGGVDPMPLDERSVLLKSLHKDWELQSESNRLFRSYKFSDYKRAWDLANQISVLAEEQFHHPEISFGWGHLEVTLWTHKIGSLVESDFILAAKIDLLTV</sequence>
<evidence type="ECO:0000256" key="4">
    <source>
        <dbReference type="ARBA" id="ARBA00023239"/>
    </source>
</evidence>
<reference evidence="6" key="1">
    <citation type="journal article" date="2017" name="Proc. Natl. Acad. Sci. U.S.A.">
        <title>Simulation of Deepwater Horizon oil plume reveals substrate specialization within a complex community of hydrocarbon-degraders.</title>
        <authorList>
            <person name="Hu P."/>
            <person name="Dubinsky E.A."/>
            <person name="Probst A.J."/>
            <person name="Wang J."/>
            <person name="Sieber C.M.K."/>
            <person name="Tom L.M."/>
            <person name="Gardinali P."/>
            <person name="Banfield J.F."/>
            <person name="Atlas R.M."/>
            <person name="Andersen G.L."/>
        </authorList>
    </citation>
    <scope>NUCLEOTIDE SEQUENCE [LARGE SCALE GENOMIC DNA]</scope>
</reference>